<dbReference type="SMART" id="SM00382">
    <property type="entry name" value="AAA"/>
    <property type="match status" value="1"/>
</dbReference>
<evidence type="ECO:0000256" key="1">
    <source>
        <dbReference type="ARBA" id="ARBA00022472"/>
    </source>
</evidence>
<keyword evidence="6 7" id="KW-0804">Transcription</keyword>
<dbReference type="InterPro" id="IPR000194">
    <property type="entry name" value="ATPase_F1/V1/A1_a/bsu_nucl-bd"/>
</dbReference>
<keyword evidence="7" id="KW-0547">Nucleotide-binding</keyword>
<comment type="similarity">
    <text evidence="7 8">Belongs to the Rho family.</text>
</comment>
<keyword evidence="11" id="KW-1185">Reference proteome</keyword>
<gene>
    <name evidence="7" type="primary">rho</name>
    <name evidence="10" type="ORF">C9I84_120</name>
</gene>
<sequence length="358" mass="41489">MMKIFKGILEIIKNFGYLRLKKKKYISCKKDIIIKNNIIKTYKLKNGDFVKFKIYNKKIEILEINKKKKINKRNEFINLEPIHPKEQIFLSNINNNIISNRIIDIFSPIGKGQRGLIVAPPKSGKTIILKNIGKSIKINYPKIKLIILLIDERPEEVTEIKNSLNCEIYYSNFDESPYRHIQISELVLERAKRLVEMKKDVVLLLDSITRLARAYNIVTPNSGRTLSGGIDINALIRPKRFFGAARNTKVGSLTILGTVLIETGSKMDELIYEEFKGTGNMEIHLNKNIVYEKIFPAIDIKKSGTRREELILKKNIYKKVRKLRLFLSKLNSLNSIKFLINKMKKTLSNEEFFSTVKI</sequence>
<keyword evidence="1 7" id="KW-0806">Transcription termination</keyword>
<protein>
    <recommendedName>
        <fullName evidence="7">Transcription termination factor Rho</fullName>
        <ecNumber evidence="7">3.6.4.-</ecNumber>
    </recommendedName>
    <alternativeName>
        <fullName evidence="7">ATP-dependent helicase Rho</fullName>
    </alternativeName>
</protein>
<feature type="binding site" evidence="7">
    <location>
        <begin position="110"/>
        <end position="115"/>
    </location>
    <ligand>
        <name>ATP</name>
        <dbReference type="ChEBI" id="CHEBI:30616"/>
    </ligand>
</feature>
<dbReference type="GO" id="GO:0005524">
    <property type="term" value="F:ATP binding"/>
    <property type="evidence" value="ECO:0007669"/>
    <property type="project" value="UniProtKB-UniRule"/>
</dbReference>
<keyword evidence="3 7" id="KW-0347">Helicase</keyword>
<comment type="function">
    <text evidence="7">Facilitates transcription termination by a mechanism that involves Rho binding to the nascent RNA, activation of Rho's RNA-dependent ATPase activity, and release of the mRNA from the DNA template.</text>
</comment>
<dbReference type="NCBIfam" id="NF006886">
    <property type="entry name" value="PRK09376.1"/>
    <property type="match status" value="1"/>
</dbReference>
<organism evidence="10 11">
    <name type="scientific">Candidatus Vidania fulgoroideorum</name>
    <dbReference type="NCBI Taxonomy" id="881286"/>
    <lineage>
        <taxon>Bacteria</taxon>
        <taxon>Pseudomonadati</taxon>
        <taxon>Pseudomonadota</taxon>
        <taxon>Betaproteobacteria</taxon>
        <taxon>Candidatus Vidania</taxon>
    </lineage>
</organism>
<evidence type="ECO:0000256" key="8">
    <source>
        <dbReference type="PROSITE-ProRule" id="PRU01203"/>
    </source>
</evidence>
<evidence type="ECO:0000256" key="6">
    <source>
        <dbReference type="ARBA" id="ARBA00023163"/>
    </source>
</evidence>
<dbReference type="SUPFAM" id="SSF50249">
    <property type="entry name" value="Nucleic acid-binding proteins"/>
    <property type="match status" value="1"/>
</dbReference>
<dbReference type="Pfam" id="PF00006">
    <property type="entry name" value="ATP-synt_ab"/>
    <property type="match status" value="1"/>
</dbReference>
<evidence type="ECO:0000256" key="3">
    <source>
        <dbReference type="ARBA" id="ARBA00022806"/>
    </source>
</evidence>
<dbReference type="PANTHER" id="PTHR46425:SF1">
    <property type="entry name" value="TRANSCRIPTION TERMINATION FACTOR RHO"/>
    <property type="match status" value="1"/>
</dbReference>
<dbReference type="Gene3D" id="3.40.50.300">
    <property type="entry name" value="P-loop containing nucleotide triphosphate hydrolases"/>
    <property type="match status" value="1"/>
</dbReference>
<dbReference type="GO" id="GO:0003723">
    <property type="term" value="F:RNA binding"/>
    <property type="evidence" value="ECO:0007669"/>
    <property type="project" value="UniProtKB-UniRule"/>
</dbReference>
<dbReference type="PANTHER" id="PTHR46425">
    <property type="entry name" value="TRANSCRIPTION TERMINATION FACTOR RHO"/>
    <property type="match status" value="1"/>
</dbReference>
<feature type="domain" description="Rho RNA-BD" evidence="9">
    <location>
        <begin position="2"/>
        <end position="68"/>
    </location>
</feature>
<dbReference type="GO" id="GO:0016787">
    <property type="term" value="F:hydrolase activity"/>
    <property type="evidence" value="ECO:0007669"/>
    <property type="project" value="UniProtKB-KW"/>
</dbReference>
<dbReference type="InterPro" id="IPR011113">
    <property type="entry name" value="Rho_RNA-bd"/>
</dbReference>
<evidence type="ECO:0000256" key="4">
    <source>
        <dbReference type="ARBA" id="ARBA00022884"/>
    </source>
</evidence>
<dbReference type="InterPro" id="IPR003593">
    <property type="entry name" value="AAA+_ATPase"/>
</dbReference>
<dbReference type="EC" id="3.6.4.-" evidence="7"/>
<dbReference type="SUPFAM" id="SSF52540">
    <property type="entry name" value="P-loop containing nucleoside triphosphate hydrolases"/>
    <property type="match status" value="1"/>
</dbReference>
<dbReference type="GO" id="GO:0008186">
    <property type="term" value="F:ATP-dependent activity, acting on RNA"/>
    <property type="evidence" value="ECO:0007669"/>
    <property type="project" value="InterPro"/>
</dbReference>
<dbReference type="AlphaFoldDB" id="A0A346E0K3"/>
<evidence type="ECO:0000259" key="9">
    <source>
        <dbReference type="PROSITE" id="PS51856"/>
    </source>
</evidence>
<comment type="subunit">
    <text evidence="7">Homohexamer. The homohexamer assembles into an open ring structure.</text>
</comment>
<accession>A0A346E0K3</accession>
<dbReference type="Gene3D" id="2.40.50.140">
    <property type="entry name" value="Nucleic acid-binding proteins"/>
    <property type="match status" value="1"/>
</dbReference>
<dbReference type="PROSITE" id="PS51856">
    <property type="entry name" value="RHO_RNA_BD"/>
    <property type="match status" value="1"/>
</dbReference>
<dbReference type="GO" id="GO:0004386">
    <property type="term" value="F:helicase activity"/>
    <property type="evidence" value="ECO:0007669"/>
    <property type="project" value="UniProtKB-UniRule"/>
</dbReference>
<dbReference type="InterPro" id="IPR004665">
    <property type="entry name" value="Term_rho"/>
</dbReference>
<dbReference type="KEGG" id="vfg:C9I84_120"/>
<evidence type="ECO:0000313" key="11">
    <source>
        <dbReference type="Proteomes" id="UP000257084"/>
    </source>
</evidence>
<dbReference type="InterPro" id="IPR027417">
    <property type="entry name" value="P-loop_NTPase"/>
</dbReference>
<evidence type="ECO:0000256" key="7">
    <source>
        <dbReference type="HAMAP-Rule" id="MF_01884"/>
    </source>
</evidence>
<keyword evidence="2 7" id="KW-0378">Hydrolase</keyword>
<evidence type="ECO:0000256" key="5">
    <source>
        <dbReference type="ARBA" id="ARBA00023015"/>
    </source>
</evidence>
<keyword evidence="7" id="KW-0067">ATP-binding</keyword>
<name>A0A346E0K3_9PROT</name>
<evidence type="ECO:0000256" key="2">
    <source>
        <dbReference type="ARBA" id="ARBA00022801"/>
    </source>
</evidence>
<dbReference type="Proteomes" id="UP000257084">
    <property type="component" value="Chromosome"/>
</dbReference>
<proteinExistence type="inferred from homology"/>
<comment type="caution">
    <text evidence="7">Lacks conserved residue(s) required for the propagation of feature annotation.</text>
</comment>
<feature type="binding site" evidence="7">
    <location>
        <position position="153"/>
    </location>
    <ligand>
        <name>ATP</name>
        <dbReference type="ChEBI" id="CHEBI:30616"/>
    </ligand>
</feature>
<keyword evidence="5 7" id="KW-0805">Transcription regulation</keyword>
<dbReference type="Pfam" id="PF07497">
    <property type="entry name" value="Rho_RNA_bind"/>
    <property type="match status" value="1"/>
</dbReference>
<dbReference type="InterPro" id="IPR012340">
    <property type="entry name" value="NA-bd_OB-fold"/>
</dbReference>
<dbReference type="EMBL" id="CP028360">
    <property type="protein sequence ID" value="AXN02508.1"/>
    <property type="molecule type" value="Genomic_DNA"/>
</dbReference>
<dbReference type="GO" id="GO:0006353">
    <property type="term" value="P:DNA-templated transcription termination"/>
    <property type="evidence" value="ECO:0007669"/>
    <property type="project" value="UniProtKB-UniRule"/>
</dbReference>
<reference evidence="10 11" key="1">
    <citation type="submission" date="2018-03" db="EMBL/GenBank/DDBJ databases">
        <title>A parallel universe: an anciently diverged bacterial symbiosis in a Hawaiian planthopper (Hemiptera: Cixiidae) reveals rearranged nutritional responsibilities.</title>
        <authorList>
            <person name="Bennett G."/>
            <person name="Mao M."/>
        </authorList>
    </citation>
    <scope>NUCLEOTIDE SEQUENCE [LARGE SCALE GENOMIC DNA]</scope>
    <source>
        <strain evidence="10 11">OLIH</strain>
    </source>
</reference>
<evidence type="ECO:0000313" key="10">
    <source>
        <dbReference type="EMBL" id="AXN02508.1"/>
    </source>
</evidence>
<keyword evidence="4 7" id="KW-0694">RNA-binding</keyword>
<dbReference type="HAMAP" id="MF_01884">
    <property type="entry name" value="Rho"/>
    <property type="match status" value="1"/>
</dbReference>
<feature type="binding site" evidence="7">
    <location>
        <begin position="122"/>
        <end position="127"/>
    </location>
    <ligand>
        <name>ATP</name>
        <dbReference type="ChEBI" id="CHEBI:30616"/>
    </ligand>
</feature>